<feature type="chain" id="PRO_5005656789" evidence="2">
    <location>
        <begin position="19"/>
        <end position="122"/>
    </location>
</feature>
<evidence type="ECO:0000256" key="1">
    <source>
        <dbReference type="SAM" id="MobiDB-lite"/>
    </source>
</evidence>
<evidence type="ECO:0000313" key="4">
    <source>
        <dbReference type="WBParaSite" id="ALUE_0001025301-mRNA-1"/>
    </source>
</evidence>
<dbReference type="WBParaSite" id="ALUE_0001025301-mRNA-1">
    <property type="protein sequence ID" value="ALUE_0001025301-mRNA-1"/>
    <property type="gene ID" value="ALUE_0001025301"/>
</dbReference>
<dbReference type="Proteomes" id="UP000036681">
    <property type="component" value="Unplaced"/>
</dbReference>
<evidence type="ECO:0000313" key="3">
    <source>
        <dbReference type="Proteomes" id="UP000036681"/>
    </source>
</evidence>
<accession>A0A0M3I1Q0</accession>
<sequence>MWFAILITLWFTNYSTLSEVAKDECIKTYSNLLLTCAKPFESHPSSNVNHCRRLCLANRPRSRSCQYDFFRSKCDLFETQSPLKDFKTVSRPPPSTDEFRQKRRRRTAGIIPQPDHSYRNIQ</sequence>
<keyword evidence="2" id="KW-0732">Signal</keyword>
<name>A0A0M3I1Q0_ASCLU</name>
<reference evidence="4" key="1">
    <citation type="submission" date="2017-02" db="UniProtKB">
        <authorList>
            <consortium name="WormBaseParasite"/>
        </authorList>
    </citation>
    <scope>IDENTIFICATION</scope>
</reference>
<proteinExistence type="predicted"/>
<keyword evidence="3" id="KW-1185">Reference proteome</keyword>
<organism evidence="3 4">
    <name type="scientific">Ascaris lumbricoides</name>
    <name type="common">Giant roundworm</name>
    <dbReference type="NCBI Taxonomy" id="6252"/>
    <lineage>
        <taxon>Eukaryota</taxon>
        <taxon>Metazoa</taxon>
        <taxon>Ecdysozoa</taxon>
        <taxon>Nematoda</taxon>
        <taxon>Chromadorea</taxon>
        <taxon>Rhabditida</taxon>
        <taxon>Spirurina</taxon>
        <taxon>Ascaridomorpha</taxon>
        <taxon>Ascaridoidea</taxon>
        <taxon>Ascarididae</taxon>
        <taxon>Ascaris</taxon>
    </lineage>
</organism>
<evidence type="ECO:0000256" key="2">
    <source>
        <dbReference type="SAM" id="SignalP"/>
    </source>
</evidence>
<protein>
    <submittedName>
        <fullName evidence="4">Apple domain-containing protein</fullName>
    </submittedName>
</protein>
<feature type="region of interest" description="Disordered" evidence="1">
    <location>
        <begin position="85"/>
        <end position="122"/>
    </location>
</feature>
<feature type="signal peptide" evidence="2">
    <location>
        <begin position="1"/>
        <end position="18"/>
    </location>
</feature>
<dbReference type="AlphaFoldDB" id="A0A0M3I1Q0"/>